<protein>
    <recommendedName>
        <fullName evidence="1">Transposase DDE domain-containing protein</fullName>
    </recommendedName>
</protein>
<sequence length="67" mass="7488">MAFSQLLALADAPARAWEPRTIRLRLMSIPAVIAHHARRTVLRYKAGHPWTSLLLDGLEHLQALPAP</sequence>
<organism evidence="2 3">
    <name type="scientific">Actinomyces oris</name>
    <dbReference type="NCBI Taxonomy" id="544580"/>
    <lineage>
        <taxon>Bacteria</taxon>
        <taxon>Bacillati</taxon>
        <taxon>Actinomycetota</taxon>
        <taxon>Actinomycetes</taxon>
        <taxon>Actinomycetales</taxon>
        <taxon>Actinomycetaceae</taxon>
        <taxon>Actinomyces</taxon>
    </lineage>
</organism>
<proteinExistence type="predicted"/>
<accession>A0A1Q8VTX8</accession>
<dbReference type="InterPro" id="IPR025668">
    <property type="entry name" value="Tnp_DDE_dom"/>
</dbReference>
<reference evidence="2 3" key="1">
    <citation type="submission" date="2016-12" db="EMBL/GenBank/DDBJ databases">
        <title>Genomic comparison of strains in the 'Actinomyces naeslundii' group.</title>
        <authorList>
            <person name="Mughal S.R."/>
            <person name="Do T."/>
            <person name="Gilbert S.C."/>
            <person name="Witherden E.A."/>
            <person name="Didelot X."/>
            <person name="Beighton D."/>
        </authorList>
    </citation>
    <scope>NUCLEOTIDE SEQUENCE [LARGE SCALE GENOMIC DNA]</scope>
    <source>
        <strain evidence="2 3">S24V</strain>
    </source>
</reference>
<gene>
    <name evidence="2" type="ORF">BKH30_08385</name>
</gene>
<name>A0A1Q8VTX8_9ACTO</name>
<evidence type="ECO:0000259" key="1">
    <source>
        <dbReference type="Pfam" id="PF13701"/>
    </source>
</evidence>
<evidence type="ECO:0000313" key="2">
    <source>
        <dbReference type="EMBL" id="OLO51542.1"/>
    </source>
</evidence>
<comment type="caution">
    <text evidence="2">The sequence shown here is derived from an EMBL/GenBank/DDBJ whole genome shotgun (WGS) entry which is preliminary data.</text>
</comment>
<dbReference type="AlphaFoldDB" id="A0A1Q8VTX8"/>
<feature type="domain" description="Transposase DDE" evidence="1">
    <location>
        <begin position="3"/>
        <end position="65"/>
    </location>
</feature>
<dbReference type="EMBL" id="MSKI01000092">
    <property type="protein sequence ID" value="OLO51542.1"/>
    <property type="molecule type" value="Genomic_DNA"/>
</dbReference>
<dbReference type="Proteomes" id="UP000186855">
    <property type="component" value="Unassembled WGS sequence"/>
</dbReference>
<dbReference type="Pfam" id="PF13701">
    <property type="entry name" value="DDE_Tnp_1_4"/>
    <property type="match status" value="1"/>
</dbReference>
<evidence type="ECO:0000313" key="3">
    <source>
        <dbReference type="Proteomes" id="UP000186855"/>
    </source>
</evidence>